<keyword evidence="4" id="KW-1185">Reference proteome</keyword>
<evidence type="ECO:0000313" key="3">
    <source>
        <dbReference type="EMBL" id="MFC3000987.1"/>
    </source>
</evidence>
<feature type="chain" id="PRO_5047263394" evidence="2">
    <location>
        <begin position="22"/>
        <end position="324"/>
    </location>
</feature>
<dbReference type="InterPro" id="IPR005064">
    <property type="entry name" value="BUG"/>
</dbReference>
<sequence>MNRRLALGAMLSALTVLPAMAQPADWRPDRPIRLVVPFGPGGPSDIVARILVPKISATLGQPVVVDNRAGAGGVTGVDVIARAAPDGYVFGMGSAGALAISPGLDRGTPYNPLTDLAPITLGVLVPEPLVVPVAAGFQTIQELIAAAKARPGALNFGSTGSGSMPHLAAEQLRAAAGIDIVHISYRSGGALSTAILTNEVQLGFADLPVLLGHIRGGTMRALAVGTAERLSWIPDVPTMREVGLPAVDASNWHGFVAPARTPEPILVALHRAVAGALNDPEVRRQLDGQGAMPGGNSREEFGAFMRSELEKWGAVIRANNIKAE</sequence>
<gene>
    <name evidence="3" type="ORF">ACFOD3_13875</name>
</gene>
<dbReference type="PIRSF" id="PIRSF017082">
    <property type="entry name" value="YflP"/>
    <property type="match status" value="1"/>
</dbReference>
<dbReference type="CDD" id="cd13578">
    <property type="entry name" value="PBP2_Bug27"/>
    <property type="match status" value="1"/>
</dbReference>
<accession>A0ABV7BTR2</accession>
<organism evidence="3 4">
    <name type="scientific">Falsiroseomonas tokyonensis</name>
    <dbReference type="NCBI Taxonomy" id="430521"/>
    <lineage>
        <taxon>Bacteria</taxon>
        <taxon>Pseudomonadati</taxon>
        <taxon>Pseudomonadota</taxon>
        <taxon>Alphaproteobacteria</taxon>
        <taxon>Acetobacterales</taxon>
        <taxon>Roseomonadaceae</taxon>
        <taxon>Falsiroseomonas</taxon>
    </lineage>
</organism>
<reference evidence="4" key="1">
    <citation type="journal article" date="2019" name="Int. J. Syst. Evol. Microbiol.">
        <title>The Global Catalogue of Microorganisms (GCM) 10K type strain sequencing project: providing services to taxonomists for standard genome sequencing and annotation.</title>
        <authorList>
            <consortium name="The Broad Institute Genomics Platform"/>
            <consortium name="The Broad Institute Genome Sequencing Center for Infectious Disease"/>
            <person name="Wu L."/>
            <person name="Ma J."/>
        </authorList>
    </citation>
    <scope>NUCLEOTIDE SEQUENCE [LARGE SCALE GENOMIC DNA]</scope>
    <source>
        <strain evidence="4">CGMCC 1.16855</strain>
    </source>
</reference>
<feature type="signal peptide" evidence="2">
    <location>
        <begin position="1"/>
        <end position="21"/>
    </location>
</feature>
<proteinExistence type="inferred from homology"/>
<dbReference type="EMBL" id="JBHRSB010000004">
    <property type="protein sequence ID" value="MFC3000987.1"/>
    <property type="molecule type" value="Genomic_DNA"/>
</dbReference>
<dbReference type="RefSeq" id="WP_216837088.1">
    <property type="nucleotide sequence ID" value="NZ_JAFNJS010000004.1"/>
</dbReference>
<evidence type="ECO:0000313" key="4">
    <source>
        <dbReference type="Proteomes" id="UP001595420"/>
    </source>
</evidence>
<protein>
    <submittedName>
        <fullName evidence="3">Bug family tripartite tricarboxylate transporter substrate binding protein</fullName>
    </submittedName>
</protein>
<comment type="similarity">
    <text evidence="1">Belongs to the UPF0065 (bug) family.</text>
</comment>
<keyword evidence="2" id="KW-0732">Signal</keyword>
<evidence type="ECO:0000256" key="2">
    <source>
        <dbReference type="SAM" id="SignalP"/>
    </source>
</evidence>
<dbReference type="PANTHER" id="PTHR42928">
    <property type="entry name" value="TRICARBOXYLATE-BINDING PROTEIN"/>
    <property type="match status" value="1"/>
</dbReference>
<comment type="caution">
    <text evidence="3">The sequence shown here is derived from an EMBL/GenBank/DDBJ whole genome shotgun (WGS) entry which is preliminary data.</text>
</comment>
<evidence type="ECO:0000256" key="1">
    <source>
        <dbReference type="ARBA" id="ARBA00006987"/>
    </source>
</evidence>
<dbReference type="Pfam" id="PF03401">
    <property type="entry name" value="TctC"/>
    <property type="match status" value="1"/>
</dbReference>
<dbReference type="Proteomes" id="UP001595420">
    <property type="component" value="Unassembled WGS sequence"/>
</dbReference>
<dbReference type="PANTHER" id="PTHR42928:SF5">
    <property type="entry name" value="BLR1237 PROTEIN"/>
    <property type="match status" value="1"/>
</dbReference>
<name>A0ABV7BTR2_9PROT</name>